<gene>
    <name evidence="1" type="ORF">CHH67_12900</name>
</gene>
<comment type="caution">
    <text evidence="1">The sequence shown here is derived from an EMBL/GenBank/DDBJ whole genome shotgun (WGS) entry which is preliminary data.</text>
</comment>
<evidence type="ECO:0008006" key="3">
    <source>
        <dbReference type="Google" id="ProtNLM"/>
    </source>
</evidence>
<evidence type="ECO:0000313" key="2">
    <source>
        <dbReference type="Proteomes" id="UP000215596"/>
    </source>
</evidence>
<evidence type="ECO:0000313" key="1">
    <source>
        <dbReference type="EMBL" id="PAD76258.1"/>
    </source>
</evidence>
<dbReference type="AlphaFoldDB" id="A0A268ET00"/>
<dbReference type="Proteomes" id="UP000215596">
    <property type="component" value="Unassembled WGS sequence"/>
</dbReference>
<dbReference type="EMBL" id="NPBY01000039">
    <property type="protein sequence ID" value="PAD76258.1"/>
    <property type="molecule type" value="Genomic_DNA"/>
</dbReference>
<sequence>MKEYMAVPGPKNVHINKGETQAAMNLFADIINDQAEAGWTYHSMETIAVTEKPGCLQQPITTYYYMLIFYREV</sequence>
<dbReference type="RefSeq" id="WP_095265602.1">
    <property type="nucleotide sequence ID" value="NZ_NPBY01000039.1"/>
</dbReference>
<reference evidence="1 2" key="1">
    <citation type="submission" date="2017-07" db="EMBL/GenBank/DDBJ databases">
        <title>Isolation and whole genome analysis of endospore-forming bacteria from heroin.</title>
        <authorList>
            <person name="Kalinowski J."/>
            <person name="Ahrens B."/>
            <person name="Al-Dilaimi A."/>
            <person name="Winkler A."/>
            <person name="Wibberg D."/>
            <person name="Schleenbecker U."/>
            <person name="Ruckert C."/>
            <person name="Wolfel R."/>
            <person name="Grass G."/>
        </authorList>
    </citation>
    <scope>NUCLEOTIDE SEQUENCE [LARGE SCALE GENOMIC DNA]</scope>
    <source>
        <strain evidence="1 2">7537-G1</strain>
    </source>
</reference>
<protein>
    <recommendedName>
        <fullName evidence="3">DUF4177 domain-containing protein</fullName>
    </recommendedName>
</protein>
<proteinExistence type="predicted"/>
<organism evidence="1 2">
    <name type="scientific">Paenibacillus campinasensis</name>
    <dbReference type="NCBI Taxonomy" id="66347"/>
    <lineage>
        <taxon>Bacteria</taxon>
        <taxon>Bacillati</taxon>
        <taxon>Bacillota</taxon>
        <taxon>Bacilli</taxon>
        <taxon>Bacillales</taxon>
        <taxon>Paenibacillaceae</taxon>
        <taxon>Paenibacillus</taxon>
    </lineage>
</organism>
<name>A0A268ET00_9BACL</name>
<accession>A0A268ET00</accession>